<evidence type="ECO:0000313" key="3">
    <source>
        <dbReference type="Proteomes" id="UP000265200"/>
    </source>
</evidence>
<accession>A0A3P9H9S8</accession>
<reference evidence="2 3" key="2">
    <citation type="submission" date="2017-04" db="EMBL/GenBank/DDBJ databases">
        <title>CpG methylation of centromeres and impact of large insertions on vertebrate speciation.</title>
        <authorList>
            <person name="Ichikawa K."/>
            <person name="Yoshimura J."/>
            <person name="Morishita S."/>
        </authorList>
    </citation>
    <scope>NUCLEOTIDE SEQUENCE</scope>
    <source>
        <strain evidence="2 3">HSOK</strain>
    </source>
</reference>
<organism evidence="2 3">
    <name type="scientific">Oryzias latipes</name>
    <name type="common">Japanese rice fish</name>
    <name type="synonym">Japanese killifish</name>
    <dbReference type="NCBI Taxonomy" id="8090"/>
    <lineage>
        <taxon>Eukaryota</taxon>
        <taxon>Metazoa</taxon>
        <taxon>Chordata</taxon>
        <taxon>Craniata</taxon>
        <taxon>Vertebrata</taxon>
        <taxon>Euteleostomi</taxon>
        <taxon>Actinopterygii</taxon>
        <taxon>Neopterygii</taxon>
        <taxon>Teleostei</taxon>
        <taxon>Neoteleostei</taxon>
        <taxon>Acanthomorphata</taxon>
        <taxon>Ovalentaria</taxon>
        <taxon>Atherinomorphae</taxon>
        <taxon>Beloniformes</taxon>
        <taxon>Adrianichthyidae</taxon>
        <taxon>Oryziinae</taxon>
        <taxon>Oryzias</taxon>
    </lineage>
</organism>
<evidence type="ECO:0000313" key="2">
    <source>
        <dbReference type="Ensembl" id="ENSORLP00015004546.1"/>
    </source>
</evidence>
<dbReference type="Proteomes" id="UP000265200">
    <property type="component" value="Chromosome 4"/>
</dbReference>
<evidence type="ECO:0008006" key="4">
    <source>
        <dbReference type="Google" id="ProtNLM"/>
    </source>
</evidence>
<feature type="region of interest" description="Disordered" evidence="1">
    <location>
        <begin position="166"/>
        <end position="189"/>
    </location>
</feature>
<dbReference type="CDD" id="cd00229">
    <property type="entry name" value="SGNH_hydrolase"/>
    <property type="match status" value="1"/>
</dbReference>
<name>A0A3P9H9S8_ORYLA</name>
<feature type="region of interest" description="Disordered" evidence="1">
    <location>
        <begin position="203"/>
        <end position="247"/>
    </location>
</feature>
<reference key="1">
    <citation type="journal article" date="2007" name="Nature">
        <title>The medaka draft genome and insights into vertebrate genome evolution.</title>
        <authorList>
            <person name="Kasahara M."/>
            <person name="Naruse K."/>
            <person name="Sasaki S."/>
            <person name="Nakatani Y."/>
            <person name="Qu W."/>
            <person name="Ahsan B."/>
            <person name="Yamada T."/>
            <person name="Nagayasu Y."/>
            <person name="Doi K."/>
            <person name="Kasai Y."/>
            <person name="Jindo T."/>
            <person name="Kobayashi D."/>
            <person name="Shimada A."/>
            <person name="Toyoda A."/>
            <person name="Kuroki Y."/>
            <person name="Fujiyama A."/>
            <person name="Sasaki T."/>
            <person name="Shimizu A."/>
            <person name="Asakawa S."/>
            <person name="Shimizu N."/>
            <person name="Hashimoto S."/>
            <person name="Yang J."/>
            <person name="Lee Y."/>
            <person name="Matsushima K."/>
            <person name="Sugano S."/>
            <person name="Sakaizumi M."/>
            <person name="Narita T."/>
            <person name="Ohishi K."/>
            <person name="Haga S."/>
            <person name="Ohta F."/>
            <person name="Nomoto H."/>
            <person name="Nogata K."/>
            <person name="Morishita T."/>
            <person name="Endo T."/>
            <person name="Shin-I T."/>
            <person name="Takeda H."/>
            <person name="Morishita S."/>
            <person name="Kohara Y."/>
        </authorList>
    </citation>
    <scope>NUCLEOTIDE SEQUENCE [LARGE SCALE GENOMIC DNA]</scope>
    <source>
        <strain>Hd-rR</strain>
    </source>
</reference>
<dbReference type="AlphaFoldDB" id="A0A3P9H9S8"/>
<dbReference type="Ensembl" id="ENSORLT00015007419.1">
    <property type="protein sequence ID" value="ENSORLP00015004546.1"/>
    <property type="gene ID" value="ENSORLG00015005313.1"/>
</dbReference>
<reference evidence="2" key="4">
    <citation type="submission" date="2025-09" db="UniProtKB">
        <authorList>
            <consortium name="Ensembl"/>
        </authorList>
    </citation>
    <scope>IDENTIFICATION</scope>
    <source>
        <strain evidence="2">HSOK</strain>
    </source>
</reference>
<feature type="compositionally biased region" description="Pro residues" evidence="1">
    <location>
        <begin position="100"/>
        <end position="109"/>
    </location>
</feature>
<dbReference type="SUPFAM" id="SSF52266">
    <property type="entry name" value="SGNH hydrolase"/>
    <property type="match status" value="1"/>
</dbReference>
<evidence type="ECO:0000256" key="1">
    <source>
        <dbReference type="SAM" id="MobiDB-lite"/>
    </source>
</evidence>
<dbReference type="Gene3D" id="3.40.50.12700">
    <property type="match status" value="1"/>
</dbReference>
<dbReference type="Gene3D" id="3.40.50.12690">
    <property type="match status" value="1"/>
</dbReference>
<reference evidence="2" key="3">
    <citation type="submission" date="2025-08" db="UniProtKB">
        <authorList>
            <consortium name="Ensembl"/>
        </authorList>
    </citation>
    <scope>IDENTIFICATION</scope>
    <source>
        <strain evidence="2">HSOK</strain>
    </source>
</reference>
<protein>
    <recommendedName>
        <fullName evidence="4">SGNH hydrolase-type esterase domain-containing protein</fullName>
    </recommendedName>
</protein>
<feature type="region of interest" description="Disordered" evidence="1">
    <location>
        <begin position="72"/>
        <end position="111"/>
    </location>
</feature>
<sequence>MAVSSACQNCCCDQMNETATKLKDELVKLADALTEKETLLSSAYQLAAKQSQVITRLTVAQDTLTWDPECVRPSSCSTPRDHPSWAEVVVRGPRRSQSRPTPPSTPPKLPLSNRFTILGNNDADAGDGLGPSLTTPVLGEPGGAKCSPTIVNGADNPAAVSFTGARARKRTPVAAQTRRSARGEAASTNRRIKLLRDAVTERCIDNDPPQSGQPCNRPTARRTVLRSAEEREGSAPAETHSPPPRPLFTPTALIIGDSITRNIRFINAVTRCFPGAEVMDILQKFPDLLLSLPSTIIRIIVHVGTNDTTLQQSDVTKHDFLDLFHFLKNTGKTVFISGPIPTLSRGSTRFSRILSLNTWLQSASRKFSFGFIDNFNLFWNRPSFNRPDGLHPSSLGTNILTANIQHTVHCFKED</sequence>
<proteinExistence type="predicted"/>